<keyword evidence="2" id="KW-0040">ANK repeat</keyword>
<evidence type="ECO:0000256" key="2">
    <source>
        <dbReference type="ARBA" id="ARBA00023043"/>
    </source>
</evidence>
<keyword evidence="1" id="KW-0677">Repeat</keyword>
<accession>A0A7S0NRB7</accession>
<dbReference type="EMBL" id="HBER01007711">
    <property type="protein sequence ID" value="CAD8528566.1"/>
    <property type="molecule type" value="Transcribed_RNA"/>
</dbReference>
<protein>
    <submittedName>
        <fullName evidence="3">Uncharacterized protein</fullName>
    </submittedName>
</protein>
<evidence type="ECO:0000313" key="3">
    <source>
        <dbReference type="EMBL" id="CAD8528566.1"/>
    </source>
</evidence>
<reference evidence="3" key="1">
    <citation type="submission" date="2021-01" db="EMBL/GenBank/DDBJ databases">
        <authorList>
            <person name="Corre E."/>
            <person name="Pelletier E."/>
            <person name="Niang G."/>
            <person name="Scheremetjew M."/>
            <person name="Finn R."/>
            <person name="Kale V."/>
            <person name="Holt S."/>
            <person name="Cochrane G."/>
            <person name="Meng A."/>
            <person name="Brown T."/>
            <person name="Cohen L."/>
        </authorList>
    </citation>
    <scope>NUCLEOTIDE SEQUENCE</scope>
    <source>
        <strain evidence="3">RCC1130</strain>
    </source>
</reference>
<evidence type="ECO:0000256" key="1">
    <source>
        <dbReference type="ARBA" id="ARBA00022737"/>
    </source>
</evidence>
<dbReference type="SUPFAM" id="SSF48403">
    <property type="entry name" value="Ankyrin repeat"/>
    <property type="match status" value="1"/>
</dbReference>
<gene>
    <name evidence="3" type="ORF">CLEP1334_LOCUS3818</name>
</gene>
<dbReference type="AlphaFoldDB" id="A0A7S0NRB7"/>
<dbReference type="InterPro" id="IPR036770">
    <property type="entry name" value="Ankyrin_rpt-contain_sf"/>
</dbReference>
<dbReference type="InterPro" id="IPR002110">
    <property type="entry name" value="Ankyrin_rpt"/>
</dbReference>
<dbReference type="Pfam" id="PF13637">
    <property type="entry name" value="Ank_4"/>
    <property type="match status" value="1"/>
</dbReference>
<organism evidence="3">
    <name type="scientific">Calcidiscus leptoporus</name>
    <dbReference type="NCBI Taxonomy" id="127549"/>
    <lineage>
        <taxon>Eukaryota</taxon>
        <taxon>Haptista</taxon>
        <taxon>Haptophyta</taxon>
        <taxon>Prymnesiophyceae</taxon>
        <taxon>Coccolithales</taxon>
        <taxon>Calcidiscaceae</taxon>
        <taxon>Calcidiscus</taxon>
    </lineage>
</organism>
<dbReference type="PANTHER" id="PTHR24198:SF193">
    <property type="match status" value="1"/>
</dbReference>
<dbReference type="Pfam" id="PF12796">
    <property type="entry name" value="Ank_2"/>
    <property type="match status" value="1"/>
</dbReference>
<dbReference type="SMART" id="SM00248">
    <property type="entry name" value="ANK"/>
    <property type="match status" value="5"/>
</dbReference>
<name>A0A7S0NRB7_9EUKA</name>
<dbReference type="Gene3D" id="1.25.40.20">
    <property type="entry name" value="Ankyrin repeat-containing domain"/>
    <property type="match status" value="2"/>
</dbReference>
<proteinExistence type="predicted"/>
<sequence length="442" mass="47124">MGAADAELKSLLEDCPQYWSAPEKSLIPRHAYLVARGLPSGRQLLLHEQRGLWTLLLRPKSDLQFAEAVCTYGAASSADAVSADFGRFARTFRKGGLDAARAGDVSVLTALETHGYDPASDRDRRGASVLHYAAGHGHVDCCAWACEHGGLGVDDRASDGATPLHWAVAGMRSQRSSGMSSGFGTGGHQRAASWLVDRGADPRACTHVGNSVLHWCAWAGGQQAFEWLADHLGAEDGMHALNSKGCSAAHWAASGGDLAVCRLLAETRGVDFSAPNLEGNTPLTKAIEHQRAPVVQWLLESGRCGAAVTDAAGYAARLAARHSADATTNEISELMQSYLLARYYLRQRELSWAPPTAMAIPAPVPAHTSVARSDRYATSDRTHSAANQAIAAVQRQLRQCSEQLAEVPSPPPLELLEAVTKCAQALGALEDAHRSDRGLLQM</sequence>
<dbReference type="PANTHER" id="PTHR24198">
    <property type="entry name" value="ANKYRIN REPEAT AND PROTEIN KINASE DOMAIN-CONTAINING PROTEIN"/>
    <property type="match status" value="1"/>
</dbReference>